<dbReference type="Gramene" id="PSR98081">
    <property type="protein sequence ID" value="PSR98081"/>
    <property type="gene ID" value="CEY00_Acc24672"/>
</dbReference>
<evidence type="ECO:0000256" key="1">
    <source>
        <dbReference type="ARBA" id="ARBA00006643"/>
    </source>
</evidence>
<name>A0A2R6PWD5_ACTCC</name>
<dbReference type="PANTHER" id="PTHR47926:SF463">
    <property type="entry name" value="PENTATRICOPEPTIDE REPEAT-CONTAINING PROTEIN"/>
    <property type="match status" value="1"/>
</dbReference>
<dbReference type="InterPro" id="IPR002885">
    <property type="entry name" value="PPR_rpt"/>
</dbReference>
<feature type="repeat" description="PPR" evidence="3">
    <location>
        <begin position="184"/>
        <end position="218"/>
    </location>
</feature>
<dbReference type="STRING" id="1590841.A0A2R6PWD5"/>
<dbReference type="InterPro" id="IPR011990">
    <property type="entry name" value="TPR-like_helical_dom_sf"/>
</dbReference>
<dbReference type="Pfam" id="PF20431">
    <property type="entry name" value="E_motif"/>
    <property type="match status" value="1"/>
</dbReference>
<feature type="repeat" description="PPR" evidence="3">
    <location>
        <begin position="82"/>
        <end position="116"/>
    </location>
</feature>
<dbReference type="NCBIfam" id="TIGR00756">
    <property type="entry name" value="PPR"/>
    <property type="match status" value="4"/>
</dbReference>
<dbReference type="EMBL" id="NKQK01000022">
    <property type="protein sequence ID" value="PSR98081.1"/>
    <property type="molecule type" value="Genomic_DNA"/>
</dbReference>
<dbReference type="Proteomes" id="UP000241394">
    <property type="component" value="Chromosome LG22"/>
</dbReference>
<gene>
    <name evidence="4" type="ORF">CEY00_Acc24672</name>
</gene>
<dbReference type="PANTHER" id="PTHR47926">
    <property type="entry name" value="PENTATRICOPEPTIDE REPEAT-CONTAINING PROTEIN"/>
    <property type="match status" value="1"/>
</dbReference>
<sequence length="513" mass="58015">MSLASFAWMRKQAVLLNQHTFPSLLKALSRSPKHNPFQFYAQILKFGFRFDRFVQNSLVSAFANGGYIDNARKVFDEIPLRVLISWTAMIDGYVTNNCPVEALECFRKMKSMEITIDEVTIVSVLRVAGMMNNVLFGRWVHGFYLEKGRVRWDLHVGSALVDMYAKCGFYKDARKVFDEMPYRNVVCWSALIAGYVQCHRFRDALLVFQDMLIENAEPNQLTLTSVLTTCAQLGALDHGKWVHNYIYKNEIKVNSALVTALIDMYAKCGSIREAFLVFQKLSVKDVYPWTVMISGFAMHGDTLKSLNLFSQMLNDGVRPNEVTFLGVLSACSHGGLVDEGRKLFGSMKCVYCIEPNVDHFGCMVDLLGRAGHLEEAMKLIEDIPMEPTPGVWGALFGACMLHKAYGFGAQIGEQLIKLQPDHGGRYALLANLYSTCQNWQAAARVRKLLKCKGVEKTPGRSWVDLHGLVHEFIAFDKSHNESKDIYSLLHSIAIQLEVDCCVEDTNLWMFDLD</sequence>
<evidence type="ECO:0000313" key="5">
    <source>
        <dbReference type="Proteomes" id="UP000241394"/>
    </source>
</evidence>
<evidence type="ECO:0000313" key="4">
    <source>
        <dbReference type="EMBL" id="PSR98081.1"/>
    </source>
</evidence>
<accession>A0A2R6PWD5</accession>
<evidence type="ECO:0000256" key="2">
    <source>
        <dbReference type="ARBA" id="ARBA00022737"/>
    </source>
</evidence>
<keyword evidence="5" id="KW-1185">Reference proteome</keyword>
<reference evidence="4 5" key="1">
    <citation type="submission" date="2017-07" db="EMBL/GenBank/DDBJ databases">
        <title>An improved, manually edited Actinidia chinensis var. chinensis (kiwifruit) genome highlights the challenges associated with draft genomes and gene prediction in plants.</title>
        <authorList>
            <person name="Pilkington S."/>
            <person name="Crowhurst R."/>
            <person name="Hilario E."/>
            <person name="Nardozza S."/>
            <person name="Fraser L."/>
            <person name="Peng Y."/>
            <person name="Gunaseelan K."/>
            <person name="Simpson R."/>
            <person name="Tahir J."/>
            <person name="Deroles S."/>
            <person name="Templeton K."/>
            <person name="Luo Z."/>
            <person name="Davy M."/>
            <person name="Cheng C."/>
            <person name="Mcneilage M."/>
            <person name="Scaglione D."/>
            <person name="Liu Y."/>
            <person name="Zhang Q."/>
            <person name="Datson P."/>
            <person name="De Silva N."/>
            <person name="Gardiner S."/>
            <person name="Bassett H."/>
            <person name="Chagne D."/>
            <person name="Mccallum J."/>
            <person name="Dzierzon H."/>
            <person name="Deng C."/>
            <person name="Wang Y.-Y."/>
            <person name="Barron N."/>
            <person name="Manako K."/>
            <person name="Bowen J."/>
            <person name="Foster T."/>
            <person name="Erridge Z."/>
            <person name="Tiffin H."/>
            <person name="Waite C."/>
            <person name="Davies K."/>
            <person name="Grierson E."/>
            <person name="Laing W."/>
            <person name="Kirk R."/>
            <person name="Chen X."/>
            <person name="Wood M."/>
            <person name="Montefiori M."/>
            <person name="Brummell D."/>
            <person name="Schwinn K."/>
            <person name="Catanach A."/>
            <person name="Fullerton C."/>
            <person name="Li D."/>
            <person name="Meiyalaghan S."/>
            <person name="Nieuwenhuizen N."/>
            <person name="Read N."/>
            <person name="Prakash R."/>
            <person name="Hunter D."/>
            <person name="Zhang H."/>
            <person name="Mckenzie M."/>
            <person name="Knabel M."/>
            <person name="Harris A."/>
            <person name="Allan A."/>
            <person name="Chen A."/>
            <person name="Janssen B."/>
            <person name="Plunkett B."/>
            <person name="Dwamena C."/>
            <person name="Voogd C."/>
            <person name="Leif D."/>
            <person name="Lafferty D."/>
            <person name="Souleyre E."/>
            <person name="Varkonyi-Gasic E."/>
            <person name="Gambi F."/>
            <person name="Hanley J."/>
            <person name="Yao J.-L."/>
            <person name="Cheung J."/>
            <person name="David K."/>
            <person name="Warren B."/>
            <person name="Marsh K."/>
            <person name="Snowden K."/>
            <person name="Lin-Wang K."/>
            <person name="Brian L."/>
            <person name="Martinez-Sanchez M."/>
            <person name="Wang M."/>
            <person name="Ileperuma N."/>
            <person name="Macnee N."/>
            <person name="Campin R."/>
            <person name="Mcatee P."/>
            <person name="Drummond R."/>
            <person name="Espley R."/>
            <person name="Ireland H."/>
            <person name="Wu R."/>
            <person name="Atkinson R."/>
            <person name="Karunairetnam S."/>
            <person name="Bulley S."/>
            <person name="Chunkath S."/>
            <person name="Hanley Z."/>
            <person name="Storey R."/>
            <person name="Thrimawithana A."/>
            <person name="Thomson S."/>
            <person name="David C."/>
            <person name="Testolin R."/>
        </authorList>
    </citation>
    <scope>NUCLEOTIDE SEQUENCE [LARGE SCALE GENOMIC DNA]</scope>
    <source>
        <strain evidence="5">cv. Red5</strain>
        <tissue evidence="4">Young leaf</tissue>
    </source>
</reference>
<dbReference type="OMA" id="KDVYPWT"/>
<dbReference type="OrthoDB" id="1928216at2759"/>
<dbReference type="FunFam" id="1.25.40.10:FF:000184">
    <property type="entry name" value="Pentatricopeptide repeat-containing protein, chloroplastic"/>
    <property type="match status" value="1"/>
</dbReference>
<dbReference type="AlphaFoldDB" id="A0A2R6PWD5"/>
<comment type="caution">
    <text evidence="4">The sequence shown here is derived from an EMBL/GenBank/DDBJ whole genome shotgun (WGS) entry which is preliminary data.</text>
</comment>
<dbReference type="PROSITE" id="PS51375">
    <property type="entry name" value="PPR"/>
    <property type="match status" value="3"/>
</dbReference>
<dbReference type="Pfam" id="PF01535">
    <property type="entry name" value="PPR"/>
    <property type="match status" value="4"/>
</dbReference>
<proteinExistence type="inferred from homology"/>
<dbReference type="GO" id="GO:0009451">
    <property type="term" value="P:RNA modification"/>
    <property type="evidence" value="ECO:0007669"/>
    <property type="project" value="InterPro"/>
</dbReference>
<dbReference type="InterPro" id="IPR046848">
    <property type="entry name" value="E_motif"/>
</dbReference>
<dbReference type="InParanoid" id="A0A2R6PWD5"/>
<protein>
    <submittedName>
        <fullName evidence="4">Pentatricopeptide repeat-containing protein</fullName>
    </submittedName>
</protein>
<evidence type="ECO:0000256" key="3">
    <source>
        <dbReference type="PROSITE-ProRule" id="PRU00708"/>
    </source>
</evidence>
<dbReference type="Gene3D" id="1.25.40.10">
    <property type="entry name" value="Tetratricopeptide repeat domain"/>
    <property type="match status" value="3"/>
</dbReference>
<keyword evidence="2" id="KW-0677">Repeat</keyword>
<dbReference type="FunFam" id="1.25.40.10:FF:000333">
    <property type="entry name" value="Pentatricopeptide repeat-containing protein"/>
    <property type="match status" value="1"/>
</dbReference>
<feature type="repeat" description="PPR" evidence="3">
    <location>
        <begin position="285"/>
        <end position="319"/>
    </location>
</feature>
<comment type="similarity">
    <text evidence="1">Belongs to the PPR family. PCMP-H subfamily.</text>
</comment>
<reference evidence="5" key="2">
    <citation type="journal article" date="2018" name="BMC Genomics">
        <title>A manually annotated Actinidia chinensis var. chinensis (kiwifruit) genome highlights the challenges associated with draft genomes and gene prediction in plants.</title>
        <authorList>
            <person name="Pilkington S.M."/>
            <person name="Crowhurst R."/>
            <person name="Hilario E."/>
            <person name="Nardozza S."/>
            <person name="Fraser L."/>
            <person name="Peng Y."/>
            <person name="Gunaseelan K."/>
            <person name="Simpson R."/>
            <person name="Tahir J."/>
            <person name="Deroles S.C."/>
            <person name="Templeton K."/>
            <person name="Luo Z."/>
            <person name="Davy M."/>
            <person name="Cheng C."/>
            <person name="McNeilage M."/>
            <person name="Scaglione D."/>
            <person name="Liu Y."/>
            <person name="Zhang Q."/>
            <person name="Datson P."/>
            <person name="De Silva N."/>
            <person name="Gardiner S.E."/>
            <person name="Bassett H."/>
            <person name="Chagne D."/>
            <person name="McCallum J."/>
            <person name="Dzierzon H."/>
            <person name="Deng C."/>
            <person name="Wang Y.Y."/>
            <person name="Barron L."/>
            <person name="Manako K."/>
            <person name="Bowen J."/>
            <person name="Foster T.M."/>
            <person name="Erridge Z.A."/>
            <person name="Tiffin H."/>
            <person name="Waite C.N."/>
            <person name="Davies K.M."/>
            <person name="Grierson E.P."/>
            <person name="Laing W.A."/>
            <person name="Kirk R."/>
            <person name="Chen X."/>
            <person name="Wood M."/>
            <person name="Montefiori M."/>
            <person name="Brummell D.A."/>
            <person name="Schwinn K.E."/>
            <person name="Catanach A."/>
            <person name="Fullerton C."/>
            <person name="Li D."/>
            <person name="Meiyalaghan S."/>
            <person name="Nieuwenhuizen N."/>
            <person name="Read N."/>
            <person name="Prakash R."/>
            <person name="Hunter D."/>
            <person name="Zhang H."/>
            <person name="McKenzie M."/>
            <person name="Knabel M."/>
            <person name="Harris A."/>
            <person name="Allan A.C."/>
            <person name="Gleave A."/>
            <person name="Chen A."/>
            <person name="Janssen B.J."/>
            <person name="Plunkett B."/>
            <person name="Ampomah-Dwamena C."/>
            <person name="Voogd C."/>
            <person name="Leif D."/>
            <person name="Lafferty D."/>
            <person name="Souleyre E.J.F."/>
            <person name="Varkonyi-Gasic E."/>
            <person name="Gambi F."/>
            <person name="Hanley J."/>
            <person name="Yao J.L."/>
            <person name="Cheung J."/>
            <person name="David K.M."/>
            <person name="Warren B."/>
            <person name="Marsh K."/>
            <person name="Snowden K.C."/>
            <person name="Lin-Wang K."/>
            <person name="Brian L."/>
            <person name="Martinez-Sanchez M."/>
            <person name="Wang M."/>
            <person name="Ileperuma N."/>
            <person name="Macnee N."/>
            <person name="Campin R."/>
            <person name="McAtee P."/>
            <person name="Drummond R.S.M."/>
            <person name="Espley R.V."/>
            <person name="Ireland H.S."/>
            <person name="Wu R."/>
            <person name="Atkinson R.G."/>
            <person name="Karunairetnam S."/>
            <person name="Bulley S."/>
            <person name="Chunkath S."/>
            <person name="Hanley Z."/>
            <person name="Storey R."/>
            <person name="Thrimawithana A.H."/>
            <person name="Thomson S."/>
            <person name="David C."/>
            <person name="Testolin R."/>
            <person name="Huang H."/>
            <person name="Hellens R.P."/>
            <person name="Schaffer R.J."/>
        </authorList>
    </citation>
    <scope>NUCLEOTIDE SEQUENCE [LARGE SCALE GENOMIC DNA]</scope>
    <source>
        <strain evidence="5">cv. Red5</strain>
    </source>
</reference>
<dbReference type="Pfam" id="PF13041">
    <property type="entry name" value="PPR_2"/>
    <property type="match status" value="2"/>
</dbReference>
<organism evidence="4 5">
    <name type="scientific">Actinidia chinensis var. chinensis</name>
    <name type="common">Chinese soft-hair kiwi</name>
    <dbReference type="NCBI Taxonomy" id="1590841"/>
    <lineage>
        <taxon>Eukaryota</taxon>
        <taxon>Viridiplantae</taxon>
        <taxon>Streptophyta</taxon>
        <taxon>Embryophyta</taxon>
        <taxon>Tracheophyta</taxon>
        <taxon>Spermatophyta</taxon>
        <taxon>Magnoliopsida</taxon>
        <taxon>eudicotyledons</taxon>
        <taxon>Gunneridae</taxon>
        <taxon>Pentapetalae</taxon>
        <taxon>asterids</taxon>
        <taxon>Ericales</taxon>
        <taxon>Actinidiaceae</taxon>
        <taxon>Actinidia</taxon>
    </lineage>
</organism>
<dbReference type="InterPro" id="IPR046960">
    <property type="entry name" value="PPR_At4g14850-like_plant"/>
</dbReference>
<dbReference type="GO" id="GO:0003723">
    <property type="term" value="F:RNA binding"/>
    <property type="evidence" value="ECO:0007669"/>
    <property type="project" value="InterPro"/>
</dbReference>